<dbReference type="Pfam" id="PF00891">
    <property type="entry name" value="Methyltransf_2"/>
    <property type="match status" value="1"/>
</dbReference>
<dbReference type="Pfam" id="PF08100">
    <property type="entry name" value="Dimerisation"/>
    <property type="match status" value="1"/>
</dbReference>
<dbReference type="InterPro" id="IPR036388">
    <property type="entry name" value="WH-like_DNA-bd_sf"/>
</dbReference>
<organism evidence="6 7">
    <name type="scientific">Dactylosporangium maewongense</name>
    <dbReference type="NCBI Taxonomy" id="634393"/>
    <lineage>
        <taxon>Bacteria</taxon>
        <taxon>Bacillati</taxon>
        <taxon>Actinomycetota</taxon>
        <taxon>Actinomycetes</taxon>
        <taxon>Micromonosporales</taxon>
        <taxon>Micromonosporaceae</taxon>
        <taxon>Dactylosporangium</taxon>
    </lineage>
</organism>
<evidence type="ECO:0000313" key="6">
    <source>
        <dbReference type="EMBL" id="GAA1557699.1"/>
    </source>
</evidence>
<dbReference type="InterPro" id="IPR012967">
    <property type="entry name" value="COMT_dimerisation"/>
</dbReference>
<keyword evidence="2" id="KW-0808">Transferase</keyword>
<dbReference type="CDD" id="cd02440">
    <property type="entry name" value="AdoMet_MTases"/>
    <property type="match status" value="1"/>
</dbReference>
<dbReference type="InterPro" id="IPR036390">
    <property type="entry name" value="WH_DNA-bd_sf"/>
</dbReference>
<feature type="domain" description="O-methyltransferase dimerisation" evidence="5">
    <location>
        <begin position="10"/>
        <end position="85"/>
    </location>
</feature>
<evidence type="ECO:0000256" key="1">
    <source>
        <dbReference type="ARBA" id="ARBA00022603"/>
    </source>
</evidence>
<gene>
    <name evidence="6" type="ORF">GCM10009827_093290</name>
</gene>
<dbReference type="PIRSF" id="PIRSF005739">
    <property type="entry name" value="O-mtase"/>
    <property type="match status" value="1"/>
</dbReference>
<dbReference type="Gene3D" id="3.40.50.150">
    <property type="entry name" value="Vaccinia Virus protein VP39"/>
    <property type="match status" value="1"/>
</dbReference>
<feature type="domain" description="O-methyltransferase C-terminal" evidence="4">
    <location>
        <begin position="107"/>
        <end position="310"/>
    </location>
</feature>
<dbReference type="GO" id="GO:0032259">
    <property type="term" value="P:methylation"/>
    <property type="evidence" value="ECO:0007669"/>
    <property type="project" value="UniProtKB-KW"/>
</dbReference>
<keyword evidence="7" id="KW-1185">Reference proteome</keyword>
<dbReference type="SUPFAM" id="SSF53335">
    <property type="entry name" value="S-adenosyl-L-methionine-dependent methyltransferases"/>
    <property type="match status" value="1"/>
</dbReference>
<dbReference type="InterPro" id="IPR029063">
    <property type="entry name" value="SAM-dependent_MTases_sf"/>
</dbReference>
<reference evidence="7" key="1">
    <citation type="journal article" date="2019" name="Int. J. Syst. Evol. Microbiol.">
        <title>The Global Catalogue of Microorganisms (GCM) 10K type strain sequencing project: providing services to taxonomists for standard genome sequencing and annotation.</title>
        <authorList>
            <consortium name="The Broad Institute Genomics Platform"/>
            <consortium name="The Broad Institute Genome Sequencing Center for Infectious Disease"/>
            <person name="Wu L."/>
            <person name="Ma J."/>
        </authorList>
    </citation>
    <scope>NUCLEOTIDE SEQUENCE [LARGE SCALE GENOMIC DNA]</scope>
    <source>
        <strain evidence="7">JCM 15933</strain>
    </source>
</reference>
<protein>
    <submittedName>
        <fullName evidence="6">Methyltransferase</fullName>
    </submittedName>
</protein>
<evidence type="ECO:0000256" key="3">
    <source>
        <dbReference type="ARBA" id="ARBA00022691"/>
    </source>
</evidence>
<dbReference type="PANTHER" id="PTHR43712:SF2">
    <property type="entry name" value="O-METHYLTRANSFERASE CICE"/>
    <property type="match status" value="1"/>
</dbReference>
<dbReference type="SUPFAM" id="SSF46785">
    <property type="entry name" value="Winged helix' DNA-binding domain"/>
    <property type="match status" value="1"/>
</dbReference>
<proteinExistence type="predicted"/>
<evidence type="ECO:0000259" key="5">
    <source>
        <dbReference type="Pfam" id="PF08100"/>
    </source>
</evidence>
<dbReference type="Gene3D" id="1.10.10.10">
    <property type="entry name" value="Winged helix-like DNA-binding domain superfamily/Winged helix DNA-binding domain"/>
    <property type="match status" value="1"/>
</dbReference>
<dbReference type="InterPro" id="IPR001077">
    <property type="entry name" value="COMT_C"/>
</dbReference>
<accession>A0ABP4N9H8</accession>
<keyword evidence="3" id="KW-0949">S-adenosyl-L-methionine</keyword>
<name>A0ABP4N9H8_9ACTN</name>
<comment type="caution">
    <text evidence="6">The sequence shown here is derived from an EMBL/GenBank/DDBJ whole genome shotgun (WGS) entry which is preliminary data.</text>
</comment>
<dbReference type="InterPro" id="IPR016461">
    <property type="entry name" value="COMT-like"/>
</dbReference>
<dbReference type="Proteomes" id="UP001501470">
    <property type="component" value="Unassembled WGS sequence"/>
</dbReference>
<sequence>MELNPAPILDIASGARRARLLFAAADVGVFGALAEAPATAEEVRARLGLHREGAGDLLAGLEALGLVERRDGRYHNGPAAGRYLVPGRPEFLGGFLDFLDHTLHPAWDGLATSLRSGEPANAQAGAGDPYAPVHADPTSRTAFFDAMDVLNAPIGAALAELDWSGFEHVVDVGGARGNIAVHLVKAHPHLRVTVFDLPDVRPAFEAHVVDNDRVTFAGGDFFTDPLPAADAVLFGHVLHNWPVERRRFLAQAAFRAVRPGGAAFVYDPMLDPDRPQLPNVLASLNMLVWSAGGAEYTFADAATWFTDAGFATVSHAPLVATTSLLTARKE</sequence>
<evidence type="ECO:0000259" key="4">
    <source>
        <dbReference type="Pfam" id="PF00891"/>
    </source>
</evidence>
<evidence type="ECO:0000256" key="2">
    <source>
        <dbReference type="ARBA" id="ARBA00022679"/>
    </source>
</evidence>
<keyword evidence="1 6" id="KW-0489">Methyltransferase</keyword>
<dbReference type="PANTHER" id="PTHR43712">
    <property type="entry name" value="PUTATIVE (AFU_ORTHOLOGUE AFUA_4G14580)-RELATED"/>
    <property type="match status" value="1"/>
</dbReference>
<dbReference type="GO" id="GO:0008168">
    <property type="term" value="F:methyltransferase activity"/>
    <property type="evidence" value="ECO:0007669"/>
    <property type="project" value="UniProtKB-KW"/>
</dbReference>
<dbReference type="PROSITE" id="PS51683">
    <property type="entry name" value="SAM_OMT_II"/>
    <property type="match status" value="1"/>
</dbReference>
<evidence type="ECO:0000313" key="7">
    <source>
        <dbReference type="Proteomes" id="UP001501470"/>
    </source>
</evidence>
<dbReference type="EMBL" id="BAAAQD010000026">
    <property type="protein sequence ID" value="GAA1557699.1"/>
    <property type="molecule type" value="Genomic_DNA"/>
</dbReference>